<name>A0ABX8AJG6_9BRAD</name>
<organism evidence="2 3">
    <name type="scientific">Tardiphaga alba</name>
    <dbReference type="NCBI Taxonomy" id="340268"/>
    <lineage>
        <taxon>Bacteria</taxon>
        <taxon>Pseudomonadati</taxon>
        <taxon>Pseudomonadota</taxon>
        <taxon>Alphaproteobacteria</taxon>
        <taxon>Hyphomicrobiales</taxon>
        <taxon>Nitrobacteraceae</taxon>
        <taxon>Tardiphaga</taxon>
    </lineage>
</organism>
<dbReference type="RefSeq" id="WP_211910709.1">
    <property type="nucleotide sequence ID" value="NZ_CP036498.1"/>
</dbReference>
<accession>A0ABX8AJG6</accession>
<reference evidence="2 3" key="1">
    <citation type="submission" date="2019-02" db="EMBL/GenBank/DDBJ databases">
        <title>Emended description of the genus Rhodopseudomonas and description of Rhodopseudomonas albus sp. nov., a non-phototrophic, heavy-metal-tolerant bacterium isolated from garden soil.</title>
        <authorList>
            <person name="Bao Z."/>
            <person name="Cao W.W."/>
            <person name="Sato Y."/>
            <person name="Nishizawa T."/>
            <person name="Zhao J."/>
            <person name="Guo Y."/>
            <person name="Ohta H."/>
        </authorList>
    </citation>
    <scope>NUCLEOTIDE SEQUENCE [LARGE SCALE GENOMIC DNA]</scope>
    <source>
        <strain evidence="2 3">SK50-23</strain>
    </source>
</reference>
<evidence type="ECO:0000313" key="3">
    <source>
        <dbReference type="Proteomes" id="UP000682843"/>
    </source>
</evidence>
<dbReference type="EMBL" id="CP036498">
    <property type="protein sequence ID" value="QUS41975.1"/>
    <property type="molecule type" value="Genomic_DNA"/>
</dbReference>
<keyword evidence="3" id="KW-1185">Reference proteome</keyword>
<feature type="region of interest" description="Disordered" evidence="1">
    <location>
        <begin position="85"/>
        <end position="111"/>
    </location>
</feature>
<gene>
    <name evidence="2" type="ORF">RPMA_26430</name>
</gene>
<dbReference type="Proteomes" id="UP000682843">
    <property type="component" value="Chromosome"/>
</dbReference>
<protein>
    <submittedName>
        <fullName evidence="2">Uncharacterized protein</fullName>
    </submittedName>
</protein>
<sequence length="121" mass="13167">MSNSAMSMNEIHANSLLASTFTHPREVLANPFLDALQKRCVLATWASDAFAVEGKPWLRQLPGSNAQVRIGDIIAALKVLDDDDGAPPCPGRATIPKSRRPIRAVGQTARESRRRLADIHA</sequence>
<evidence type="ECO:0000313" key="2">
    <source>
        <dbReference type="EMBL" id="QUS41975.1"/>
    </source>
</evidence>
<proteinExistence type="predicted"/>
<evidence type="ECO:0000256" key="1">
    <source>
        <dbReference type="SAM" id="MobiDB-lite"/>
    </source>
</evidence>